<evidence type="ECO:0000313" key="7">
    <source>
        <dbReference type="Proteomes" id="UP000325255"/>
    </source>
</evidence>
<evidence type="ECO:0000256" key="2">
    <source>
        <dbReference type="ARBA" id="ARBA00023125"/>
    </source>
</evidence>
<dbReference type="PRINTS" id="PR00455">
    <property type="entry name" value="HTHTETR"/>
</dbReference>
<protein>
    <submittedName>
        <fullName evidence="6">TetR/AcrR family transcriptional regulator</fullName>
    </submittedName>
</protein>
<dbReference type="PANTHER" id="PTHR30055:SF146">
    <property type="entry name" value="HTH-TYPE TRANSCRIPTIONAL DUAL REGULATOR CECR"/>
    <property type="match status" value="1"/>
</dbReference>
<accession>A0A5M6IM25</accession>
<dbReference type="RefSeq" id="WP_150043886.1">
    <property type="nucleotide sequence ID" value="NZ_OW485601.1"/>
</dbReference>
<dbReference type="OrthoDB" id="9816431at2"/>
<organism evidence="6 7">
    <name type="scientific">Rhodovastum atsumiense</name>
    <dbReference type="NCBI Taxonomy" id="504468"/>
    <lineage>
        <taxon>Bacteria</taxon>
        <taxon>Pseudomonadati</taxon>
        <taxon>Pseudomonadota</taxon>
        <taxon>Alphaproteobacteria</taxon>
        <taxon>Acetobacterales</taxon>
        <taxon>Acetobacteraceae</taxon>
        <taxon>Rhodovastum</taxon>
    </lineage>
</organism>
<evidence type="ECO:0000259" key="5">
    <source>
        <dbReference type="PROSITE" id="PS50977"/>
    </source>
</evidence>
<dbReference type="InterPro" id="IPR009057">
    <property type="entry name" value="Homeodomain-like_sf"/>
</dbReference>
<dbReference type="Pfam" id="PF00440">
    <property type="entry name" value="TetR_N"/>
    <property type="match status" value="1"/>
</dbReference>
<dbReference type="Proteomes" id="UP000325255">
    <property type="component" value="Unassembled WGS sequence"/>
</dbReference>
<dbReference type="EMBL" id="VWPK01000053">
    <property type="protein sequence ID" value="KAA5609343.1"/>
    <property type="molecule type" value="Genomic_DNA"/>
</dbReference>
<name>A0A5M6IM25_9PROT</name>
<feature type="domain" description="HTH tetR-type" evidence="5">
    <location>
        <begin position="9"/>
        <end position="69"/>
    </location>
</feature>
<dbReference type="InterPro" id="IPR039536">
    <property type="entry name" value="TetR_C_Proteobacteria"/>
</dbReference>
<sequence>MSRQAARSDAKREAIIAAATCTFLAEGYAAAAMDDIAARAQVSKRTIYNHFPAKRDLFQAVVARLYASLLAPDAGMLTDAAPPARALPAFAAHVLAHLRQPDLQALLRLVIAEHHRFPELAQDFFAGGKGRAQALLQGYLAAQAARGRLAIADPARAACEFLGAIKEGCYWPALLGVPTAPDDTAIASATAAFLRAYAPRR</sequence>
<keyword evidence="3" id="KW-0804">Transcription</keyword>
<dbReference type="PANTHER" id="PTHR30055">
    <property type="entry name" value="HTH-TYPE TRANSCRIPTIONAL REGULATOR RUTR"/>
    <property type="match status" value="1"/>
</dbReference>
<evidence type="ECO:0000256" key="4">
    <source>
        <dbReference type="PROSITE-ProRule" id="PRU00335"/>
    </source>
</evidence>
<keyword evidence="7" id="KW-1185">Reference proteome</keyword>
<dbReference type="PROSITE" id="PS50977">
    <property type="entry name" value="HTH_TETR_2"/>
    <property type="match status" value="1"/>
</dbReference>
<dbReference type="InterPro" id="IPR001647">
    <property type="entry name" value="HTH_TetR"/>
</dbReference>
<feature type="DNA-binding region" description="H-T-H motif" evidence="4">
    <location>
        <begin position="32"/>
        <end position="51"/>
    </location>
</feature>
<dbReference type="Pfam" id="PF14246">
    <property type="entry name" value="TetR_C_7"/>
    <property type="match status" value="1"/>
</dbReference>
<dbReference type="Gene3D" id="1.10.10.60">
    <property type="entry name" value="Homeodomain-like"/>
    <property type="match status" value="1"/>
</dbReference>
<evidence type="ECO:0000256" key="3">
    <source>
        <dbReference type="ARBA" id="ARBA00023163"/>
    </source>
</evidence>
<keyword evidence="2 4" id="KW-0238">DNA-binding</keyword>
<evidence type="ECO:0000313" key="6">
    <source>
        <dbReference type="EMBL" id="KAA5609343.1"/>
    </source>
</evidence>
<dbReference type="Gene3D" id="1.10.357.10">
    <property type="entry name" value="Tetracycline Repressor, domain 2"/>
    <property type="match status" value="1"/>
</dbReference>
<dbReference type="GO" id="GO:0000976">
    <property type="term" value="F:transcription cis-regulatory region binding"/>
    <property type="evidence" value="ECO:0007669"/>
    <property type="project" value="TreeGrafter"/>
</dbReference>
<dbReference type="SUPFAM" id="SSF48498">
    <property type="entry name" value="Tetracyclin repressor-like, C-terminal domain"/>
    <property type="match status" value="1"/>
</dbReference>
<dbReference type="InterPro" id="IPR050109">
    <property type="entry name" value="HTH-type_TetR-like_transc_reg"/>
</dbReference>
<dbReference type="InterPro" id="IPR036271">
    <property type="entry name" value="Tet_transcr_reg_TetR-rel_C_sf"/>
</dbReference>
<evidence type="ECO:0000256" key="1">
    <source>
        <dbReference type="ARBA" id="ARBA00023015"/>
    </source>
</evidence>
<dbReference type="FunFam" id="1.10.10.60:FF:000141">
    <property type="entry name" value="TetR family transcriptional regulator"/>
    <property type="match status" value="1"/>
</dbReference>
<dbReference type="SUPFAM" id="SSF46689">
    <property type="entry name" value="Homeodomain-like"/>
    <property type="match status" value="1"/>
</dbReference>
<reference evidence="6 7" key="1">
    <citation type="submission" date="2019-09" db="EMBL/GenBank/DDBJ databases">
        <title>Genome sequence of Rhodovastum atsumiense, a diverse member of the Acetobacteraceae family of non-sulfur purple photosynthetic bacteria.</title>
        <authorList>
            <person name="Meyer T."/>
            <person name="Kyndt J."/>
        </authorList>
    </citation>
    <scope>NUCLEOTIDE SEQUENCE [LARGE SCALE GENOMIC DNA]</scope>
    <source>
        <strain evidence="6 7">DSM 21279</strain>
    </source>
</reference>
<dbReference type="GO" id="GO:0003700">
    <property type="term" value="F:DNA-binding transcription factor activity"/>
    <property type="evidence" value="ECO:0007669"/>
    <property type="project" value="TreeGrafter"/>
</dbReference>
<gene>
    <name evidence="6" type="ORF">F1189_24770</name>
</gene>
<keyword evidence="1" id="KW-0805">Transcription regulation</keyword>
<proteinExistence type="predicted"/>
<comment type="caution">
    <text evidence="6">The sequence shown here is derived from an EMBL/GenBank/DDBJ whole genome shotgun (WGS) entry which is preliminary data.</text>
</comment>
<dbReference type="AlphaFoldDB" id="A0A5M6IM25"/>